<dbReference type="AlphaFoldDB" id="A0AA96GBE2"/>
<evidence type="ECO:0000313" key="2">
    <source>
        <dbReference type="Proteomes" id="UP001302719"/>
    </source>
</evidence>
<name>A0AA96GBE2_9BACT</name>
<gene>
    <name evidence="1" type="ORF">PP769_04025</name>
</gene>
<dbReference type="Proteomes" id="UP001302719">
    <property type="component" value="Chromosome"/>
</dbReference>
<evidence type="ECO:0008006" key="3">
    <source>
        <dbReference type="Google" id="ProtNLM"/>
    </source>
</evidence>
<evidence type="ECO:0000313" key="1">
    <source>
        <dbReference type="EMBL" id="WNM58944.1"/>
    </source>
</evidence>
<dbReference type="Gene3D" id="3.40.50.150">
    <property type="entry name" value="Vaccinia Virus protein VP39"/>
    <property type="match status" value="1"/>
</dbReference>
<proteinExistence type="predicted"/>
<accession>A0AA96GBE2</accession>
<organism evidence="1 2">
    <name type="scientific">Candidatus Nitrospira allomarina</name>
    <dbReference type="NCBI Taxonomy" id="3020900"/>
    <lineage>
        <taxon>Bacteria</taxon>
        <taxon>Pseudomonadati</taxon>
        <taxon>Nitrospirota</taxon>
        <taxon>Nitrospiria</taxon>
        <taxon>Nitrospirales</taxon>
        <taxon>Nitrospiraceae</taxon>
        <taxon>Nitrospira</taxon>
    </lineage>
</organism>
<dbReference type="RefSeq" id="WP_312645493.1">
    <property type="nucleotide sequence ID" value="NZ_CP116967.1"/>
</dbReference>
<protein>
    <recommendedName>
        <fullName evidence="3">Class I SAM-dependent methyltransferase</fullName>
    </recommendedName>
</protein>
<sequence length="285" mass="33020">MFRYLLRSIREPDTLRNIFVERLSEPLHLNLISGFVALLGSYRTKIDFDLIERRYHAFGLLRAADIAREINVDRLTVLEFGVANGSGLLNLCEVGRRITEITGVKFNIVGFDTGLGLPSPKDFRDHPEYYSQGDFPLQDKDLLLRKLPENARINFGNLEDTIKGFLNDVRAPIGFISVDLDYYSSTVDALTIFDGPSDLFLPMVVMYFDDVKRELHNPYCGELLAIEEFNNGHDFRKITKFNFLEKRRIFRNAEWIEQMYFCHIFDHAIRTNALKAKRGEILTRP</sequence>
<dbReference type="InterPro" id="IPR029063">
    <property type="entry name" value="SAM-dependent_MTases_sf"/>
</dbReference>
<dbReference type="EMBL" id="CP116967">
    <property type="protein sequence ID" value="WNM58944.1"/>
    <property type="molecule type" value="Genomic_DNA"/>
</dbReference>
<dbReference type="KEGG" id="nall:PP769_04025"/>
<reference evidence="1 2" key="1">
    <citation type="submission" date="2023-01" db="EMBL/GenBank/DDBJ databases">
        <title>Cultivation and genomic characterization of new, ubiquitous marine nitrite-oxidizing bacteria from the Nitrospirales.</title>
        <authorList>
            <person name="Mueller A.J."/>
            <person name="Daebeler A."/>
            <person name="Herbold C.W."/>
            <person name="Kirkegaard R.H."/>
            <person name="Daims H."/>
        </authorList>
    </citation>
    <scope>NUCLEOTIDE SEQUENCE [LARGE SCALE GENOMIC DNA]</scope>
    <source>
        <strain evidence="1 2">VA</strain>
    </source>
</reference>
<keyword evidence="2" id="KW-1185">Reference proteome</keyword>